<dbReference type="Proteomes" id="UP000239649">
    <property type="component" value="Unassembled WGS sequence"/>
</dbReference>
<gene>
    <name evidence="3" type="ORF">C2E20_7915</name>
</gene>
<accession>A0A2P6V351</accession>
<keyword evidence="3" id="KW-0489">Methyltransferase</keyword>
<dbReference type="SUPFAM" id="SSF53335">
    <property type="entry name" value="S-adenosyl-L-methionine-dependent methyltransferases"/>
    <property type="match status" value="1"/>
</dbReference>
<keyword evidence="2" id="KW-0472">Membrane</keyword>
<dbReference type="InterPro" id="IPR029063">
    <property type="entry name" value="SAM-dependent_MTases_sf"/>
</dbReference>
<name>A0A2P6V351_9CHLO</name>
<dbReference type="AlphaFoldDB" id="A0A2P6V351"/>
<feature type="region of interest" description="Disordered" evidence="1">
    <location>
        <begin position="181"/>
        <end position="240"/>
    </location>
</feature>
<dbReference type="EMBL" id="LHPF02000036">
    <property type="protein sequence ID" value="PSC68512.1"/>
    <property type="molecule type" value="Genomic_DNA"/>
</dbReference>
<feature type="region of interest" description="Disordered" evidence="1">
    <location>
        <begin position="296"/>
        <end position="343"/>
    </location>
</feature>
<feature type="compositionally biased region" description="Low complexity" evidence="1">
    <location>
        <begin position="307"/>
        <end position="329"/>
    </location>
</feature>
<sequence length="449" mass="47239">MVDAVKGKFTKSAPGNRVVVFLAVTGALVLSALPLMNKKVYDTEQKMAELRDTRFDPQEAKLEARSQRLSNKRRPTTYWVNPSHLRCMRPASARIVVAYRTELYRAAITHNVEFGCCCLEVGSHTGTTTALLHRRSGGRAVGVDNVELMVQGARQRFPGVRFELADGAGLATLRALSPNNPGFASGSGTSGSPHTPPASGSSSSGVRASSSCEAGSELAAAAGGSSRSSSGSSGSSSAATGDQGLYDVICVDLSGKAPLRVVVPLLEAHMREWPAAQLIVKNEALFCAVEAWQQQRHGGGSGGSAGGQDAPEEQQQGQQQQAAAEGAATQERRQHHQQQQPEQDAALLAQLLAGWRLDGGGGSSSPTDPAAARQLAAVLRECELFRSEGFLSQTDKPLNKAKDRRCRYCGQGGIGKWKEHNRQCAAKQAAKAAKKEAKAAVAAAEAVGG</sequence>
<dbReference type="OrthoDB" id="513914at2759"/>
<evidence type="ECO:0000256" key="2">
    <source>
        <dbReference type="SAM" id="Phobius"/>
    </source>
</evidence>
<comment type="caution">
    <text evidence="3">The sequence shown here is derived from an EMBL/GenBank/DDBJ whole genome shotgun (WGS) entry which is preliminary data.</text>
</comment>
<dbReference type="GO" id="GO:0032259">
    <property type="term" value="P:methylation"/>
    <property type="evidence" value="ECO:0007669"/>
    <property type="project" value="UniProtKB-KW"/>
</dbReference>
<keyword evidence="2" id="KW-0812">Transmembrane</keyword>
<keyword evidence="4" id="KW-1185">Reference proteome</keyword>
<dbReference type="Gene3D" id="3.40.50.150">
    <property type="entry name" value="Vaccinia Virus protein VP39"/>
    <property type="match status" value="1"/>
</dbReference>
<feature type="compositionally biased region" description="Gly residues" evidence="1">
    <location>
        <begin position="297"/>
        <end position="306"/>
    </location>
</feature>
<proteinExistence type="predicted"/>
<dbReference type="GO" id="GO:0008168">
    <property type="term" value="F:methyltransferase activity"/>
    <property type="evidence" value="ECO:0007669"/>
    <property type="project" value="UniProtKB-KW"/>
</dbReference>
<protein>
    <submittedName>
        <fullName evidence="3">Methyltransferase type 11</fullName>
    </submittedName>
</protein>
<keyword evidence="2" id="KW-1133">Transmembrane helix</keyword>
<evidence type="ECO:0000313" key="3">
    <source>
        <dbReference type="EMBL" id="PSC68512.1"/>
    </source>
</evidence>
<evidence type="ECO:0000313" key="4">
    <source>
        <dbReference type="Proteomes" id="UP000239649"/>
    </source>
</evidence>
<reference evidence="3 4" key="1">
    <citation type="journal article" date="2018" name="Plant J.">
        <title>Genome sequences of Chlorella sorokiniana UTEX 1602 and Micractinium conductrix SAG 241.80: implications to maltose excretion by a green alga.</title>
        <authorList>
            <person name="Arriola M.B."/>
            <person name="Velmurugan N."/>
            <person name="Zhang Y."/>
            <person name="Plunkett M.H."/>
            <person name="Hondzo H."/>
            <person name="Barney B.M."/>
        </authorList>
    </citation>
    <scope>NUCLEOTIDE SEQUENCE [LARGE SCALE GENOMIC DNA]</scope>
    <source>
        <strain evidence="3 4">SAG 241.80</strain>
    </source>
</reference>
<keyword evidence="3" id="KW-0808">Transferase</keyword>
<feature type="compositionally biased region" description="Low complexity" evidence="1">
    <location>
        <begin position="184"/>
        <end position="239"/>
    </location>
</feature>
<evidence type="ECO:0000256" key="1">
    <source>
        <dbReference type="SAM" id="MobiDB-lite"/>
    </source>
</evidence>
<feature type="transmembrane region" description="Helical" evidence="2">
    <location>
        <begin position="18"/>
        <end position="37"/>
    </location>
</feature>
<organism evidence="3 4">
    <name type="scientific">Micractinium conductrix</name>
    <dbReference type="NCBI Taxonomy" id="554055"/>
    <lineage>
        <taxon>Eukaryota</taxon>
        <taxon>Viridiplantae</taxon>
        <taxon>Chlorophyta</taxon>
        <taxon>core chlorophytes</taxon>
        <taxon>Trebouxiophyceae</taxon>
        <taxon>Chlorellales</taxon>
        <taxon>Chlorellaceae</taxon>
        <taxon>Chlorella clade</taxon>
        <taxon>Micractinium</taxon>
    </lineage>
</organism>